<feature type="compositionally biased region" description="Polar residues" evidence="1">
    <location>
        <begin position="158"/>
        <end position="168"/>
    </location>
</feature>
<feature type="compositionally biased region" description="Polar residues" evidence="1">
    <location>
        <begin position="345"/>
        <end position="385"/>
    </location>
</feature>
<feature type="compositionally biased region" description="Polar residues" evidence="1">
    <location>
        <begin position="1449"/>
        <end position="1459"/>
    </location>
</feature>
<feature type="compositionally biased region" description="Basic and acidic residues" evidence="1">
    <location>
        <begin position="1210"/>
        <end position="1223"/>
    </location>
</feature>
<feature type="compositionally biased region" description="Basic and acidic residues" evidence="1">
    <location>
        <begin position="1006"/>
        <end position="1025"/>
    </location>
</feature>
<dbReference type="InterPro" id="IPR016177">
    <property type="entry name" value="DNA-bd_dom_sf"/>
</dbReference>
<feature type="compositionally biased region" description="Low complexity" evidence="1">
    <location>
        <begin position="928"/>
        <end position="941"/>
    </location>
</feature>
<evidence type="ECO:0000313" key="3">
    <source>
        <dbReference type="EMBL" id="CAG6619173.1"/>
    </source>
</evidence>
<feature type="compositionally biased region" description="Basic and acidic residues" evidence="1">
    <location>
        <begin position="31"/>
        <end position="49"/>
    </location>
</feature>
<feature type="domain" description="MBD" evidence="2">
    <location>
        <begin position="725"/>
        <end position="798"/>
    </location>
</feature>
<dbReference type="SMART" id="SM00391">
    <property type="entry name" value="MBD"/>
    <property type="match status" value="1"/>
</dbReference>
<dbReference type="Pfam" id="PF12937">
    <property type="entry name" value="F-box-like"/>
    <property type="match status" value="1"/>
</dbReference>
<dbReference type="PANTHER" id="PTHR15739:SF5">
    <property type="entry name" value="LD23158P"/>
    <property type="match status" value="1"/>
</dbReference>
<dbReference type="CDD" id="cd00122">
    <property type="entry name" value="MBD"/>
    <property type="match status" value="1"/>
</dbReference>
<dbReference type="GO" id="GO:0003677">
    <property type="term" value="F:DNA binding"/>
    <property type="evidence" value="ECO:0007669"/>
    <property type="project" value="InterPro"/>
</dbReference>
<feature type="compositionally biased region" description="Polar residues" evidence="1">
    <location>
        <begin position="125"/>
        <end position="144"/>
    </location>
</feature>
<dbReference type="Gene3D" id="3.80.10.10">
    <property type="entry name" value="Ribonuclease Inhibitor"/>
    <property type="match status" value="1"/>
</dbReference>
<feature type="compositionally biased region" description="Polar residues" evidence="1">
    <location>
        <begin position="20"/>
        <end position="30"/>
    </location>
</feature>
<feature type="compositionally biased region" description="Polar residues" evidence="1">
    <location>
        <begin position="399"/>
        <end position="426"/>
    </location>
</feature>
<protein>
    <recommendedName>
        <fullName evidence="2">MBD domain-containing protein</fullName>
    </recommendedName>
</protein>
<feature type="compositionally biased region" description="Basic and acidic residues" evidence="1">
    <location>
        <begin position="297"/>
        <end position="310"/>
    </location>
</feature>
<dbReference type="SUPFAM" id="SSF54171">
    <property type="entry name" value="DNA-binding domain"/>
    <property type="match status" value="1"/>
</dbReference>
<dbReference type="InterPro" id="IPR052283">
    <property type="entry name" value="GenomicStab_NeuMorph_Reg"/>
</dbReference>
<evidence type="ECO:0000259" key="2">
    <source>
        <dbReference type="PROSITE" id="PS50982"/>
    </source>
</evidence>
<dbReference type="InterPro" id="IPR032675">
    <property type="entry name" value="LRR_dom_sf"/>
</dbReference>
<feature type="compositionally biased region" description="Basic and acidic residues" evidence="1">
    <location>
        <begin position="1131"/>
        <end position="1147"/>
    </location>
</feature>
<feature type="region of interest" description="Disordered" evidence="1">
    <location>
        <begin position="832"/>
        <end position="1249"/>
    </location>
</feature>
<dbReference type="SUPFAM" id="SSF52047">
    <property type="entry name" value="RNI-like"/>
    <property type="match status" value="1"/>
</dbReference>
<feature type="compositionally biased region" description="Basic residues" evidence="1">
    <location>
        <begin position="596"/>
        <end position="606"/>
    </location>
</feature>
<dbReference type="Pfam" id="PF01429">
    <property type="entry name" value="MBD"/>
    <property type="match status" value="1"/>
</dbReference>
<feature type="compositionally biased region" description="Polar residues" evidence="1">
    <location>
        <begin position="312"/>
        <end position="323"/>
    </location>
</feature>
<feature type="region of interest" description="Disordered" evidence="1">
    <location>
        <begin position="1"/>
        <end position="96"/>
    </location>
</feature>
<dbReference type="Gene3D" id="3.30.890.10">
    <property type="entry name" value="Methyl-cpg-binding Protein 2, Chain A"/>
    <property type="match status" value="1"/>
</dbReference>
<dbReference type="PROSITE" id="PS50982">
    <property type="entry name" value="MBD"/>
    <property type="match status" value="1"/>
</dbReference>
<feature type="compositionally biased region" description="Basic and acidic residues" evidence="1">
    <location>
        <begin position="1418"/>
        <end position="1448"/>
    </location>
</feature>
<feature type="compositionally biased region" description="Polar residues" evidence="1">
    <location>
        <begin position="55"/>
        <end position="96"/>
    </location>
</feature>
<feature type="compositionally biased region" description="Basic and acidic residues" evidence="1">
    <location>
        <begin position="1347"/>
        <end position="1356"/>
    </location>
</feature>
<dbReference type="Gene3D" id="1.20.1280.50">
    <property type="match status" value="1"/>
</dbReference>
<feature type="compositionally biased region" description="Low complexity" evidence="1">
    <location>
        <begin position="665"/>
        <end position="692"/>
    </location>
</feature>
<name>A0A8D8M755_9HEMI</name>
<feature type="compositionally biased region" description="Low complexity" evidence="1">
    <location>
        <begin position="836"/>
        <end position="862"/>
    </location>
</feature>
<proteinExistence type="predicted"/>
<feature type="region of interest" description="Disordered" evidence="1">
    <location>
        <begin position="1308"/>
        <end position="1466"/>
    </location>
</feature>
<feature type="compositionally biased region" description="Low complexity" evidence="1">
    <location>
        <begin position="620"/>
        <end position="632"/>
    </location>
</feature>
<feature type="compositionally biased region" description="Polar residues" evidence="1">
    <location>
        <begin position="177"/>
        <end position="187"/>
    </location>
</feature>
<dbReference type="InterPro" id="IPR001810">
    <property type="entry name" value="F-box_dom"/>
</dbReference>
<feature type="compositionally biased region" description="Basic and acidic residues" evidence="1">
    <location>
        <begin position="1380"/>
        <end position="1390"/>
    </location>
</feature>
<feature type="compositionally biased region" description="Low complexity" evidence="1">
    <location>
        <begin position="219"/>
        <end position="229"/>
    </location>
</feature>
<feature type="compositionally biased region" description="Low complexity" evidence="1">
    <location>
        <begin position="1060"/>
        <end position="1072"/>
    </location>
</feature>
<feature type="compositionally biased region" description="Acidic residues" evidence="1">
    <location>
        <begin position="884"/>
        <end position="898"/>
    </location>
</feature>
<sequence>MVTHNEEAVSSIKQEDEQPPGNNDVSTNKETGVDHKETVNENDSEHVDESSESELTSQSVQQEHVDQSSESELMSQSVQQEVMNSDSISTSDKPTEVTQMNCIEFDNTPSDITPQIEADGVNATEIPSNSLPIDNSSVEENNASKAIEKGTDNDESSVKGNIVNNENIDSAVESNPEVESTETSIATDSIGEPSITVQSSVDTNKSTQSMVTSERMQVEDSTTSISETSEAPHLNAVEMSSETHGDVSEATSNQNVLGSTPADSTPKQMTETNVTSSSLKEYEPMETDAPVATSSSKETDNVQTTEKDLNIAEQTSVMETNQAEGEAVQEDSKKIKESDEDVKPTVNSNTNKELIKTNTTDQETSSENAITSDETFKDNTISTECVSEDKKESEPAGTVQDSITSSEGLKTTEETSITEAPVTSNKDAVEAPNASEAVETPNASEAVETPNAPEAVETSNTEGVETTTMEATEGVKEEPTTMEAAEGVKEESTTMEGAECVKEELNEGEAPFETSETPYLLVTGDNLNMLEIENLSKELCGTEFMVEMDTSQPPSEPSYRPNALAPAGTELPNLPPSQPILNPDETQPTATPASTPKKRASAKRSKSSASAKSDGGESGAAGSSGAPSGVAKTKAGRAKLRISMPNLKIGGGKKKSKVGGGAGTPAGKALGGATPKKGAATKLGKTKGATPTSKPKRAKSLGNTSSSGTPNRWKGKKTSNPDDVINNSNYKVPLLEFGWFRELVHRKGSTPQKRQGDIYYFSPEPERKKYRSRNEIERILPKDSPLTPEHFSFCKTLIGLGADYERERGAMNPGTGVSVAAPGKVLKRKSLATAAGTPGVKKSSPKKPSSSLLVSTPTSESSDAVTPSANKRVPRKSIKLIAMEETDKENEETEEQGSEETKKSKTAVGPKRKSLASGQSGETKAKSKTSSADTKESTTTTPRGRKSKGKLVEKEKEVEPEEEISEKRKTPKNNSSEKSSGKLKLKLTGGKLDKDRSTGSSVVGRDVARDKIETKRDKVVLKEKNSSPTATSVSREERAKRNASIGVGRGATPSRDKSETTTTTGKKLLKSATKSDAKDSSTKSPKVGPASKTERTSVYAQAQADRKRRGSDVRPTSKGSETPTGGAKSSAPEKTKNVGEKSADKSTRSSGKSNSRDNSEDRKVAPISLTITKSPQKTIVSIKKSTDGRKPGEIKVEIRKPSSASQNQSETKKNEDSRCKAVDTDSGSSDEVHDGKKSKSGFFESIKTRKRSGFTLSQEECDIISGAKKSKRSPHTSPLEKTPISPGVNISNEEAERLSSVKVMLSPCHKSSVSSSSKTDVKPTAVEATLNDTATSGRNKRSIVKTLEAEFDKIDQELLTGPPASKRKRLGVNYSAAKGSKSECPDDSKDTNGVGGSSSERKSSLGGNNKAVKCDSNSTKEKNGKRGGGEEKEGEGKRKSRGGEKKESVTMNGGQSRRLSSPGKPIARIHPLPSVQSGNKLGSLFTSEPVTKSNRIYPWLVHLLSYLTVQERLRMARVCKLFNLAAQDSSLWTHIRMKNSRVTDWSGCASSFHRHHAESLDMKKMILPSSSLAGSEATNGGVDPTPLMWIRLPSHLKGVQTLKTLDLGKCSSCVFENLKENLTQLVSLSATLHKGQPVVLSHFNAMANLVKLKLKGYEIKKGAQNIYGVDHLSRLSNLKHLALTSVGNLNSVTLDALTQSCPQLTALELGSCAKLTAKDGAKLTRLTSLQKLRLEILVTGASNAFLTQVSKMPQLSHLELINVDVTEGFDDILGECTSLRTFIIIPTYVSQSAVTNFLLLSGIAKLQTTLRLVSWGLTVELLKVTDMFAAKWKGPNQFKSDGTCVPVMSPIPSCYLSADEQPPSSQEVKKEVDLFPISKLRKLLTLHMKTNGVSIFTVSYSNTLRHTMMDRL</sequence>
<dbReference type="EMBL" id="HBUF01045059">
    <property type="protein sequence ID" value="CAG6619173.1"/>
    <property type="molecule type" value="Transcribed_RNA"/>
</dbReference>
<feature type="compositionally biased region" description="Polar residues" evidence="1">
    <location>
        <begin position="195"/>
        <end position="215"/>
    </location>
</feature>
<organism evidence="3">
    <name type="scientific">Cacopsylla melanoneura</name>
    <dbReference type="NCBI Taxonomy" id="428564"/>
    <lineage>
        <taxon>Eukaryota</taxon>
        <taxon>Metazoa</taxon>
        <taxon>Ecdysozoa</taxon>
        <taxon>Arthropoda</taxon>
        <taxon>Hexapoda</taxon>
        <taxon>Insecta</taxon>
        <taxon>Pterygota</taxon>
        <taxon>Neoptera</taxon>
        <taxon>Paraneoptera</taxon>
        <taxon>Hemiptera</taxon>
        <taxon>Sternorrhyncha</taxon>
        <taxon>Psylloidea</taxon>
        <taxon>Psyllidae</taxon>
        <taxon>Psyllinae</taxon>
        <taxon>Cacopsylla</taxon>
    </lineage>
</organism>
<feature type="compositionally biased region" description="Basic and acidic residues" evidence="1">
    <location>
        <begin position="1184"/>
        <end position="1200"/>
    </location>
</feature>
<feature type="compositionally biased region" description="Polar residues" evidence="1">
    <location>
        <begin position="701"/>
        <end position="710"/>
    </location>
</feature>
<reference evidence="3" key="1">
    <citation type="submission" date="2021-05" db="EMBL/GenBank/DDBJ databases">
        <authorList>
            <person name="Alioto T."/>
            <person name="Alioto T."/>
            <person name="Gomez Garrido J."/>
        </authorList>
    </citation>
    <scope>NUCLEOTIDE SEQUENCE</scope>
</reference>
<feature type="region of interest" description="Disordered" evidence="1">
    <location>
        <begin position="123"/>
        <end position="497"/>
    </location>
</feature>
<dbReference type="InterPro" id="IPR001739">
    <property type="entry name" value="Methyl_CpG_DNA-bd"/>
</dbReference>
<feature type="region of interest" description="Disordered" evidence="1">
    <location>
        <begin position="548"/>
        <end position="728"/>
    </location>
</feature>
<evidence type="ECO:0000256" key="1">
    <source>
        <dbReference type="SAM" id="MobiDB-lite"/>
    </source>
</evidence>
<feature type="compositionally biased region" description="Basic and acidic residues" evidence="1">
    <location>
        <begin position="330"/>
        <end position="343"/>
    </location>
</feature>
<feature type="compositionally biased region" description="Polar residues" evidence="1">
    <location>
        <begin position="249"/>
        <end position="279"/>
    </location>
</feature>
<feature type="compositionally biased region" description="Polar residues" evidence="1">
    <location>
        <begin position="457"/>
        <end position="470"/>
    </location>
</feature>
<feature type="compositionally biased region" description="Basic and acidic residues" evidence="1">
    <location>
        <begin position="1154"/>
        <end position="1164"/>
    </location>
</feature>
<dbReference type="PANTHER" id="PTHR15739">
    <property type="entry name" value="ZINC FINGER PROTEIN"/>
    <property type="match status" value="1"/>
</dbReference>
<feature type="region of interest" description="Disordered" evidence="1">
    <location>
        <begin position="1265"/>
        <end position="1291"/>
    </location>
</feature>
<accession>A0A8D8M755</accession>
<feature type="compositionally biased region" description="Polar residues" evidence="1">
    <location>
        <begin position="1169"/>
        <end position="1179"/>
    </location>
</feature>